<comment type="subcellular location">
    <subcellularLocation>
        <location evidence="1">Membrane</location>
        <topology evidence="1">Single-pass type I membrane protein</topology>
    </subcellularLocation>
</comment>
<feature type="domain" description="Ig-like" evidence="15">
    <location>
        <begin position="15"/>
        <end position="151"/>
    </location>
</feature>
<keyword evidence="9" id="KW-1015">Disulfide bond</keyword>
<keyword evidence="12" id="KW-0393">Immunoglobulin domain</keyword>
<evidence type="ECO:0000313" key="16">
    <source>
        <dbReference type="Ensembl" id="ENSCSRP00000023364.1"/>
    </source>
</evidence>
<evidence type="ECO:0000256" key="8">
    <source>
        <dbReference type="ARBA" id="ARBA00023136"/>
    </source>
</evidence>
<dbReference type="PANTHER" id="PTHR11890">
    <property type="entry name" value="INTERLEUKIN-1 RECEPTOR FAMILY MEMBER"/>
    <property type="match status" value="1"/>
</dbReference>
<feature type="domain" description="TIR" evidence="14">
    <location>
        <begin position="293"/>
        <end position="446"/>
    </location>
</feature>
<dbReference type="Ensembl" id="ENSCSRT00000024381.1">
    <property type="protein sequence ID" value="ENSCSRP00000023364.1"/>
    <property type="gene ID" value="ENSCSRG00000016693.1"/>
</dbReference>
<dbReference type="Pfam" id="PF01582">
    <property type="entry name" value="TIR"/>
    <property type="match status" value="1"/>
</dbReference>
<evidence type="ECO:0000256" key="12">
    <source>
        <dbReference type="ARBA" id="ARBA00023319"/>
    </source>
</evidence>
<accession>A0A8C3T5S9</accession>
<keyword evidence="6" id="KW-0378">Hydrolase</keyword>
<evidence type="ECO:0000256" key="9">
    <source>
        <dbReference type="ARBA" id="ARBA00023157"/>
    </source>
</evidence>
<feature type="transmembrane region" description="Helical" evidence="13">
    <location>
        <begin position="255"/>
        <end position="277"/>
    </location>
</feature>
<keyword evidence="3 13" id="KW-0812">Transmembrane</keyword>
<evidence type="ECO:0000256" key="5">
    <source>
        <dbReference type="ARBA" id="ARBA00022737"/>
    </source>
</evidence>
<organism evidence="16 17">
    <name type="scientific">Chelydra serpentina</name>
    <name type="common">Snapping turtle</name>
    <name type="synonym">Testudo serpentina</name>
    <dbReference type="NCBI Taxonomy" id="8475"/>
    <lineage>
        <taxon>Eukaryota</taxon>
        <taxon>Metazoa</taxon>
        <taxon>Chordata</taxon>
        <taxon>Craniata</taxon>
        <taxon>Vertebrata</taxon>
        <taxon>Euteleostomi</taxon>
        <taxon>Archelosauria</taxon>
        <taxon>Testudinata</taxon>
        <taxon>Testudines</taxon>
        <taxon>Cryptodira</taxon>
        <taxon>Durocryptodira</taxon>
        <taxon>Americhelydia</taxon>
        <taxon>Chelydroidea</taxon>
        <taxon>Chelydridae</taxon>
        <taxon>Chelydra</taxon>
    </lineage>
</organism>
<keyword evidence="5" id="KW-0677">Repeat</keyword>
<proteinExistence type="inferred from homology"/>
<keyword evidence="7 13" id="KW-1133">Transmembrane helix</keyword>
<dbReference type="PANTHER" id="PTHR11890:SF26">
    <property type="entry name" value="INTERLEUKIN-1 RECEPTOR TYPE 1"/>
    <property type="match status" value="1"/>
</dbReference>
<comment type="similarity">
    <text evidence="2">Belongs to the interleukin-1 receptor family.</text>
</comment>
<sequence>MALKWTISNDILLIPSHKIVRFQIAGELCDFFMIRNSLTEFLCIIIGYHLVYKTLALQHMNYSLTWYKSGRKIPVTQVKLSRIHQHENLLWFMPAILEDSGSYECECNLIDNERFLSRNDDLRIISANVNDSGNYSCKMTYNYMGKEYNISRNIYVTVIGKSRSNVIVDCNISSFKDNSIAISWKVNNTLVKFLFMGRVQEGNQKDSLPDGYLFSTVTLNITEVKQEDYGHPFVCHAGEVAAYIALRRPGQAFRYLIGGLLAPVFVIVVAMLIYKYFKVDIVLWYRKSFSDGKIYDAYVLYPKINKVDCIYTSDNFVLTLLPEVLERQCGYNLFILGRDDLPGKAVVNVVDETIKQSRRLIIVLVPESSSLLEDIFEQQLAVYNALVQDGIKVILIELDKIKDYTNMPESIKYIKQKHGAIKWKGDFTEKSYSANTKFWKNVRYRMPPRCPTSSELHLLPTALNTFQTTER</sequence>
<keyword evidence="17" id="KW-1185">Reference proteome</keyword>
<dbReference type="GO" id="GO:0016787">
    <property type="term" value="F:hydrolase activity"/>
    <property type="evidence" value="ECO:0007669"/>
    <property type="project" value="UniProtKB-KW"/>
</dbReference>
<dbReference type="PRINTS" id="PR01537">
    <property type="entry name" value="INTRLKN1R1F"/>
</dbReference>
<dbReference type="Gene3D" id="2.60.40.10">
    <property type="entry name" value="Immunoglobulins"/>
    <property type="match status" value="3"/>
</dbReference>
<reference evidence="16" key="1">
    <citation type="submission" date="2025-08" db="UniProtKB">
        <authorList>
            <consortium name="Ensembl"/>
        </authorList>
    </citation>
    <scope>IDENTIFICATION</scope>
</reference>
<dbReference type="Gene3D" id="3.40.50.10140">
    <property type="entry name" value="Toll/interleukin-1 receptor homology (TIR) domain"/>
    <property type="match status" value="1"/>
</dbReference>
<reference evidence="16" key="2">
    <citation type="submission" date="2025-09" db="UniProtKB">
        <authorList>
            <consortium name="Ensembl"/>
        </authorList>
    </citation>
    <scope>IDENTIFICATION</scope>
</reference>
<evidence type="ECO:0000256" key="6">
    <source>
        <dbReference type="ARBA" id="ARBA00022801"/>
    </source>
</evidence>
<dbReference type="SMART" id="SM00255">
    <property type="entry name" value="TIR"/>
    <property type="match status" value="1"/>
</dbReference>
<evidence type="ECO:0000256" key="7">
    <source>
        <dbReference type="ARBA" id="ARBA00022989"/>
    </source>
</evidence>
<evidence type="ECO:0000259" key="15">
    <source>
        <dbReference type="PROSITE" id="PS50835"/>
    </source>
</evidence>
<keyword evidence="4" id="KW-0732">Signal</keyword>
<dbReference type="InterPro" id="IPR000157">
    <property type="entry name" value="TIR_dom"/>
</dbReference>
<evidence type="ECO:0000256" key="11">
    <source>
        <dbReference type="ARBA" id="ARBA00023180"/>
    </source>
</evidence>
<evidence type="ECO:0000256" key="4">
    <source>
        <dbReference type="ARBA" id="ARBA00022729"/>
    </source>
</evidence>
<dbReference type="InterPro" id="IPR036179">
    <property type="entry name" value="Ig-like_dom_sf"/>
</dbReference>
<dbReference type="InterPro" id="IPR035897">
    <property type="entry name" value="Toll_tir_struct_dom_sf"/>
</dbReference>
<dbReference type="GO" id="GO:0007165">
    <property type="term" value="P:signal transduction"/>
    <property type="evidence" value="ECO:0007669"/>
    <property type="project" value="InterPro"/>
</dbReference>
<dbReference type="SUPFAM" id="SSF52200">
    <property type="entry name" value="Toll/Interleukin receptor TIR domain"/>
    <property type="match status" value="1"/>
</dbReference>
<evidence type="ECO:0000256" key="3">
    <source>
        <dbReference type="ARBA" id="ARBA00022692"/>
    </source>
</evidence>
<keyword evidence="8 13" id="KW-0472">Membrane</keyword>
<dbReference type="PROSITE" id="PS50104">
    <property type="entry name" value="TIR"/>
    <property type="match status" value="1"/>
</dbReference>
<evidence type="ECO:0000256" key="10">
    <source>
        <dbReference type="ARBA" id="ARBA00023170"/>
    </source>
</evidence>
<dbReference type="GO" id="GO:0016020">
    <property type="term" value="C:membrane"/>
    <property type="evidence" value="ECO:0007669"/>
    <property type="project" value="UniProtKB-SubCell"/>
</dbReference>
<dbReference type="GO" id="GO:0050727">
    <property type="term" value="P:regulation of inflammatory response"/>
    <property type="evidence" value="ECO:0007669"/>
    <property type="project" value="TreeGrafter"/>
</dbReference>
<evidence type="ECO:0000259" key="14">
    <source>
        <dbReference type="PROSITE" id="PS50104"/>
    </source>
</evidence>
<dbReference type="InterPro" id="IPR013783">
    <property type="entry name" value="Ig-like_fold"/>
</dbReference>
<dbReference type="Proteomes" id="UP000694403">
    <property type="component" value="Unplaced"/>
</dbReference>
<name>A0A8C3T5S9_CHESE</name>
<dbReference type="InterPro" id="IPR007110">
    <property type="entry name" value="Ig-like_dom"/>
</dbReference>
<evidence type="ECO:0000313" key="17">
    <source>
        <dbReference type="Proteomes" id="UP000694403"/>
    </source>
</evidence>
<dbReference type="InterPro" id="IPR015621">
    <property type="entry name" value="IL-1_rcpt_fam"/>
</dbReference>
<evidence type="ECO:0000256" key="1">
    <source>
        <dbReference type="ARBA" id="ARBA00004479"/>
    </source>
</evidence>
<dbReference type="FunFam" id="3.40.50.10140:FF:000002">
    <property type="entry name" value="Interleukin 1 receptor accessory protein"/>
    <property type="match status" value="1"/>
</dbReference>
<evidence type="ECO:0000256" key="2">
    <source>
        <dbReference type="ARBA" id="ARBA00009752"/>
    </source>
</evidence>
<keyword evidence="10" id="KW-0675">Receptor</keyword>
<dbReference type="PROSITE" id="PS50835">
    <property type="entry name" value="IG_LIKE"/>
    <property type="match status" value="1"/>
</dbReference>
<protein>
    <submittedName>
        <fullName evidence="16">Uncharacterized protein</fullName>
    </submittedName>
</protein>
<evidence type="ECO:0000256" key="13">
    <source>
        <dbReference type="SAM" id="Phobius"/>
    </source>
</evidence>
<dbReference type="SUPFAM" id="SSF48726">
    <property type="entry name" value="Immunoglobulin"/>
    <property type="match status" value="2"/>
</dbReference>
<keyword evidence="11" id="KW-0325">Glycoprotein</keyword>
<dbReference type="AlphaFoldDB" id="A0A8C3T5S9"/>